<organism evidence="1 2">
    <name type="scientific">Symbiodinium natans</name>
    <dbReference type="NCBI Taxonomy" id="878477"/>
    <lineage>
        <taxon>Eukaryota</taxon>
        <taxon>Sar</taxon>
        <taxon>Alveolata</taxon>
        <taxon>Dinophyceae</taxon>
        <taxon>Suessiales</taxon>
        <taxon>Symbiodiniaceae</taxon>
        <taxon>Symbiodinium</taxon>
    </lineage>
</organism>
<protein>
    <submittedName>
        <fullName evidence="1">Uncharacterized protein</fullName>
    </submittedName>
</protein>
<dbReference type="AlphaFoldDB" id="A0A812KYE9"/>
<proteinExistence type="predicted"/>
<name>A0A812KYE9_9DINO</name>
<keyword evidence="2" id="KW-1185">Reference proteome</keyword>
<sequence length="175" mass="19230">MDTRVSVAEGSDDTPFKACSCLAEVGWKMLRSDGRRLSLVTQQELHRCEGVEVALKGQEAEASRQQRPGTLRELFEDSSQVSQEQYHPSKCQREHLKPMAATWALCPAAAAAWSHGPLSSAPATGHPEFETNSRTAGCLMQPKLQCHLVGVMPFAGPSDATSYMVMGLKHHRQRI</sequence>
<accession>A0A812KYE9</accession>
<evidence type="ECO:0000313" key="2">
    <source>
        <dbReference type="Proteomes" id="UP000604046"/>
    </source>
</evidence>
<reference evidence="1" key="1">
    <citation type="submission" date="2021-02" db="EMBL/GenBank/DDBJ databases">
        <authorList>
            <person name="Dougan E. K."/>
            <person name="Rhodes N."/>
            <person name="Thang M."/>
            <person name="Chan C."/>
        </authorList>
    </citation>
    <scope>NUCLEOTIDE SEQUENCE</scope>
</reference>
<dbReference type="EMBL" id="CAJNDS010000867">
    <property type="protein sequence ID" value="CAE7238186.1"/>
    <property type="molecule type" value="Genomic_DNA"/>
</dbReference>
<comment type="caution">
    <text evidence="1">The sequence shown here is derived from an EMBL/GenBank/DDBJ whole genome shotgun (WGS) entry which is preliminary data.</text>
</comment>
<gene>
    <name evidence="1" type="ORF">SNAT2548_LOCUS10430</name>
</gene>
<dbReference type="Proteomes" id="UP000604046">
    <property type="component" value="Unassembled WGS sequence"/>
</dbReference>
<evidence type="ECO:0000313" key="1">
    <source>
        <dbReference type="EMBL" id="CAE7238186.1"/>
    </source>
</evidence>